<dbReference type="PROSITE" id="PS50002">
    <property type="entry name" value="SH3"/>
    <property type="match status" value="1"/>
</dbReference>
<dbReference type="InterPro" id="IPR036028">
    <property type="entry name" value="SH3-like_dom_sf"/>
</dbReference>
<dbReference type="InterPro" id="IPR050670">
    <property type="entry name" value="STAM"/>
</dbReference>
<evidence type="ECO:0000313" key="4">
    <source>
        <dbReference type="EMBL" id="CEK74636.1"/>
    </source>
</evidence>
<proteinExistence type="predicted"/>
<dbReference type="GO" id="GO:0033565">
    <property type="term" value="C:ESCRT-0 complex"/>
    <property type="evidence" value="ECO:0007669"/>
    <property type="project" value="TreeGrafter"/>
</dbReference>
<evidence type="ECO:0000259" key="3">
    <source>
        <dbReference type="PROSITE" id="PS50002"/>
    </source>
</evidence>
<dbReference type="EMBL" id="HACG01027771">
    <property type="protein sequence ID" value="CEK74636.1"/>
    <property type="molecule type" value="Transcribed_RNA"/>
</dbReference>
<reference evidence="4" key="1">
    <citation type="submission" date="2014-12" db="EMBL/GenBank/DDBJ databases">
        <title>Insight into the proteome of Arion vulgaris.</title>
        <authorList>
            <person name="Aradska J."/>
            <person name="Bulat T."/>
            <person name="Smidak R."/>
            <person name="Sarate P."/>
            <person name="Gangsoo J."/>
            <person name="Sialana F."/>
            <person name="Bilban M."/>
            <person name="Lubec G."/>
        </authorList>
    </citation>
    <scope>NUCLEOTIDE SEQUENCE</scope>
    <source>
        <tissue evidence="4">Skin</tissue>
    </source>
</reference>
<organism evidence="4">
    <name type="scientific">Arion vulgaris</name>
    <dbReference type="NCBI Taxonomy" id="1028688"/>
    <lineage>
        <taxon>Eukaryota</taxon>
        <taxon>Metazoa</taxon>
        <taxon>Spiralia</taxon>
        <taxon>Lophotrochozoa</taxon>
        <taxon>Mollusca</taxon>
        <taxon>Gastropoda</taxon>
        <taxon>Heterobranchia</taxon>
        <taxon>Euthyneura</taxon>
        <taxon>Panpulmonata</taxon>
        <taxon>Eupulmonata</taxon>
        <taxon>Stylommatophora</taxon>
        <taxon>Helicina</taxon>
        <taxon>Arionoidea</taxon>
        <taxon>Arionidae</taxon>
        <taxon>Arion</taxon>
    </lineage>
</organism>
<feature type="domain" description="SH3" evidence="3">
    <location>
        <begin position="6"/>
        <end position="65"/>
    </location>
</feature>
<protein>
    <recommendedName>
        <fullName evidence="3">SH3 domain-containing protein</fullName>
    </recommendedName>
</protein>
<dbReference type="FunFam" id="2.30.30.40:FF:000072">
    <property type="entry name" value="Unconventional Myosin IB"/>
    <property type="match status" value="1"/>
</dbReference>
<dbReference type="PRINTS" id="PR00499">
    <property type="entry name" value="P67PHOX"/>
</dbReference>
<dbReference type="InterPro" id="IPR001452">
    <property type="entry name" value="SH3_domain"/>
</dbReference>
<dbReference type="PRINTS" id="PR00452">
    <property type="entry name" value="SH3DOMAIN"/>
</dbReference>
<gene>
    <name evidence="4" type="primary">ORF91935</name>
</gene>
<name>A0A0B7A3J3_9EUPU</name>
<accession>A0A0B7A3J3</accession>
<dbReference type="SMART" id="SM00326">
    <property type="entry name" value="SH3"/>
    <property type="match status" value="1"/>
</dbReference>
<dbReference type="AlphaFoldDB" id="A0A0B7A3J3"/>
<dbReference type="PANTHER" id="PTHR45929:SF3">
    <property type="entry name" value="JAK PATHWAY SIGNAL TRANSDUCTION ADAPTOR MOLECULE"/>
    <property type="match status" value="1"/>
</dbReference>
<dbReference type="Pfam" id="PF00018">
    <property type="entry name" value="SH3_1"/>
    <property type="match status" value="1"/>
</dbReference>
<dbReference type="PANTHER" id="PTHR45929">
    <property type="entry name" value="JAK PATHWAY SIGNAL TRANSDUCTION ADAPTOR MOLECULE"/>
    <property type="match status" value="1"/>
</dbReference>
<sequence>MINPDLEVQRVRAIFDFDAQGCDELGFHKGDIIKVTQKVDESWWRGELNGHEGMFPVTYVERLTEDLHPVH</sequence>
<evidence type="ECO:0000256" key="2">
    <source>
        <dbReference type="PROSITE-ProRule" id="PRU00192"/>
    </source>
</evidence>
<dbReference type="GO" id="GO:0043328">
    <property type="term" value="P:protein transport to vacuole involved in ubiquitin-dependent protein catabolic process via the multivesicular body sorting pathway"/>
    <property type="evidence" value="ECO:0007669"/>
    <property type="project" value="TreeGrafter"/>
</dbReference>
<dbReference type="SUPFAM" id="SSF50044">
    <property type="entry name" value="SH3-domain"/>
    <property type="match status" value="1"/>
</dbReference>
<keyword evidence="1 2" id="KW-0728">SH3 domain</keyword>
<dbReference type="Gene3D" id="2.30.30.40">
    <property type="entry name" value="SH3 Domains"/>
    <property type="match status" value="1"/>
</dbReference>
<evidence type="ECO:0000256" key="1">
    <source>
        <dbReference type="ARBA" id="ARBA00022443"/>
    </source>
</evidence>